<dbReference type="Proteomes" id="UP001143307">
    <property type="component" value="Unassembled WGS sequence"/>
</dbReference>
<accession>A0ABT3SSG9</accession>
<name>A0ABT3SSG9_9GAMM</name>
<comment type="caution">
    <text evidence="1">The sequence shown here is derived from an EMBL/GenBank/DDBJ whole genome shotgun (WGS) entry which is preliminary data.</text>
</comment>
<organism evidence="1 2">
    <name type="scientific">Candidatus Seongchinamella marina</name>
    <dbReference type="NCBI Taxonomy" id="2518990"/>
    <lineage>
        <taxon>Bacteria</taxon>
        <taxon>Pseudomonadati</taxon>
        <taxon>Pseudomonadota</taxon>
        <taxon>Gammaproteobacteria</taxon>
        <taxon>Cellvibrionales</taxon>
        <taxon>Halieaceae</taxon>
        <taxon>Seongchinamella</taxon>
    </lineage>
</organism>
<evidence type="ECO:0000313" key="1">
    <source>
        <dbReference type="EMBL" id="MCX2972938.1"/>
    </source>
</evidence>
<keyword evidence="2" id="KW-1185">Reference proteome</keyword>
<dbReference type="EMBL" id="SHNP01000001">
    <property type="protein sequence ID" value="MCX2972938.1"/>
    <property type="molecule type" value="Genomic_DNA"/>
</dbReference>
<gene>
    <name evidence="1" type="ORF">EYC87_04970</name>
</gene>
<proteinExistence type="predicted"/>
<sequence length="186" mass="21953">MKASRMTPNVLTAAKFSALSAFEEKDYEQLGVTLTMLQQNAEPYRYRQIRTEGYFGVESLQIETRPLQPYCKYLDKCITELESFNPKTFETLIEDVISMLGTTAWMSKQLAWQQDHDRTKEARRARKFDDTKIREWFTELTPNAQKLSCRSLTQWMLDNWESKFGAEKQPSERSLRRSLTRIKRSD</sequence>
<protein>
    <submittedName>
        <fullName evidence="1">Uncharacterized protein</fullName>
    </submittedName>
</protein>
<evidence type="ECO:0000313" key="2">
    <source>
        <dbReference type="Proteomes" id="UP001143307"/>
    </source>
</evidence>
<reference evidence="1" key="1">
    <citation type="submission" date="2019-02" db="EMBL/GenBank/DDBJ databases">
        <authorList>
            <person name="Li S.-H."/>
        </authorList>
    </citation>
    <scope>NUCLEOTIDE SEQUENCE</scope>
    <source>
        <strain evidence="1">IMCC8485</strain>
    </source>
</reference>